<accession>A0A848CBI0</accession>
<keyword evidence="1" id="KW-0472">Membrane</keyword>
<keyword evidence="1" id="KW-0812">Transmembrane</keyword>
<evidence type="ECO:0000313" key="2">
    <source>
        <dbReference type="EMBL" id="NME42572.1"/>
    </source>
</evidence>
<dbReference type="RefSeq" id="WP_170091792.1">
    <property type="nucleotide sequence ID" value="NZ_JABAFP010000028.1"/>
</dbReference>
<sequence>MNWKQLLRDYGFTITYLIIGIVVIYLYIFLFRQNFTDVDSAVITLVITGLAAFWRLDKERVANASSEREQKRNESRQVIITLLNLVNEFPDVMDEKLRWGEIIVNEEQVDYRPFKEEIVAFKREFHGRINDVKNVLTEYGNDMQFDALNEVSLLANLVQKSIAELTTKAQLAIDKSNHKGDIQQAKDIAALEMLRLVKRLGV</sequence>
<dbReference type="AlphaFoldDB" id="A0A848CBI0"/>
<comment type="caution">
    <text evidence="2">The sequence shown here is derived from an EMBL/GenBank/DDBJ whole genome shotgun (WGS) entry which is preliminary data.</text>
</comment>
<dbReference type="EMBL" id="JABAFP010000028">
    <property type="protein sequence ID" value="NME42572.1"/>
    <property type="molecule type" value="Genomic_DNA"/>
</dbReference>
<reference evidence="2 3" key="1">
    <citation type="submission" date="2020-04" db="EMBL/GenBank/DDBJ databases">
        <authorList>
            <person name="Hitch T.C.A."/>
            <person name="Wylensek D."/>
            <person name="Clavel T."/>
        </authorList>
    </citation>
    <scope>NUCLEOTIDE SEQUENCE [LARGE SCALE GENOMIC DNA]</scope>
    <source>
        <strain evidence="2 3">WCA-389-WT-5H1</strain>
    </source>
</reference>
<proteinExistence type="predicted"/>
<dbReference type="Proteomes" id="UP000563853">
    <property type="component" value="Unassembled WGS sequence"/>
</dbReference>
<organism evidence="2 3">
    <name type="scientific">Ligilactobacillus agilis</name>
    <dbReference type="NCBI Taxonomy" id="1601"/>
    <lineage>
        <taxon>Bacteria</taxon>
        <taxon>Bacillati</taxon>
        <taxon>Bacillota</taxon>
        <taxon>Bacilli</taxon>
        <taxon>Lactobacillales</taxon>
        <taxon>Lactobacillaceae</taxon>
        <taxon>Ligilactobacillus</taxon>
    </lineage>
</organism>
<feature type="transmembrane region" description="Helical" evidence="1">
    <location>
        <begin position="38"/>
        <end position="56"/>
    </location>
</feature>
<keyword evidence="1" id="KW-1133">Transmembrane helix</keyword>
<evidence type="ECO:0000256" key="1">
    <source>
        <dbReference type="SAM" id="Phobius"/>
    </source>
</evidence>
<protein>
    <submittedName>
        <fullName evidence="2">Uncharacterized protein</fullName>
    </submittedName>
</protein>
<evidence type="ECO:0000313" key="3">
    <source>
        <dbReference type="Proteomes" id="UP000563853"/>
    </source>
</evidence>
<name>A0A848CBI0_9LACO</name>
<gene>
    <name evidence="2" type="ORF">HF863_07335</name>
</gene>
<feature type="transmembrane region" description="Helical" evidence="1">
    <location>
        <begin position="12"/>
        <end position="32"/>
    </location>
</feature>